<evidence type="ECO:0000256" key="8">
    <source>
        <dbReference type="SAM" id="MobiDB-lite"/>
    </source>
</evidence>
<evidence type="ECO:0000256" key="1">
    <source>
        <dbReference type="ARBA" id="ARBA00004191"/>
    </source>
</evidence>
<gene>
    <name evidence="12" type="ORF">ATE80_29235</name>
</gene>
<proteinExistence type="predicted"/>
<dbReference type="PROSITE" id="PS51318">
    <property type="entry name" value="TAT"/>
    <property type="match status" value="1"/>
</dbReference>
<protein>
    <recommendedName>
        <fullName evidence="11">Chaplin domain-containing protein</fullName>
    </recommendedName>
</protein>
<evidence type="ECO:0000256" key="4">
    <source>
        <dbReference type="ARBA" id="ARBA00022729"/>
    </source>
</evidence>
<keyword evidence="6 7" id="KW-0034">Amyloid</keyword>
<dbReference type="EMBL" id="LNSV01000141">
    <property type="protein sequence ID" value="KUH35438.1"/>
    <property type="molecule type" value="Genomic_DNA"/>
</dbReference>
<evidence type="ECO:0000256" key="5">
    <source>
        <dbReference type="ARBA" id="ARBA00022889"/>
    </source>
</evidence>
<evidence type="ECO:0000256" key="10">
    <source>
        <dbReference type="SAM" id="SignalP"/>
    </source>
</evidence>
<keyword evidence="13" id="KW-1185">Reference proteome</keyword>
<evidence type="ECO:0000256" key="9">
    <source>
        <dbReference type="SAM" id="Phobius"/>
    </source>
</evidence>
<dbReference type="RefSeq" id="WP_058945281.1">
    <property type="nucleotide sequence ID" value="NZ_LNSV01000141.1"/>
</dbReference>
<evidence type="ECO:0000256" key="7">
    <source>
        <dbReference type="PROSITE-ProRule" id="PRU01232"/>
    </source>
</evidence>
<dbReference type="STRING" id="936756.ATE80_29235"/>
<evidence type="ECO:0000313" key="12">
    <source>
        <dbReference type="EMBL" id="KUH35438.1"/>
    </source>
</evidence>
<evidence type="ECO:0000256" key="2">
    <source>
        <dbReference type="ARBA" id="ARBA00022512"/>
    </source>
</evidence>
<dbReference type="Pfam" id="PF03777">
    <property type="entry name" value="ChpA-C"/>
    <property type="match status" value="2"/>
</dbReference>
<keyword evidence="9" id="KW-0472">Membrane</keyword>
<feature type="chain" id="PRO_5007170890" description="Chaplin domain-containing protein" evidence="10">
    <location>
        <begin position="29"/>
        <end position="254"/>
    </location>
</feature>
<comment type="caution">
    <text evidence="12">The sequence shown here is derived from an EMBL/GenBank/DDBJ whole genome shotgun (WGS) entry which is preliminary data.</text>
</comment>
<keyword evidence="5" id="KW-0130">Cell adhesion</keyword>
<reference evidence="12 13" key="1">
    <citation type="submission" date="2015-11" db="EMBL/GenBank/DDBJ databases">
        <title>Genome-wide analysis reveals the secondary metabolome in Streptomyces kanasensis ZX01.</title>
        <authorList>
            <person name="Zhang G."/>
            <person name="Han L."/>
            <person name="Feng J."/>
            <person name="Zhang X."/>
        </authorList>
    </citation>
    <scope>NUCLEOTIDE SEQUENCE [LARGE SCALE GENOMIC DNA]</scope>
    <source>
        <strain evidence="12 13">ZX01</strain>
    </source>
</reference>
<keyword evidence="2" id="KW-0134">Cell wall</keyword>
<organism evidence="12 13">
    <name type="scientific">Streptomyces kanasensis</name>
    <dbReference type="NCBI Taxonomy" id="936756"/>
    <lineage>
        <taxon>Bacteria</taxon>
        <taxon>Bacillati</taxon>
        <taxon>Actinomycetota</taxon>
        <taxon>Actinomycetes</taxon>
        <taxon>Kitasatosporales</taxon>
        <taxon>Streptomycetaceae</taxon>
        <taxon>Streptomyces</taxon>
    </lineage>
</organism>
<name>A0A124EBS9_9ACTN</name>
<dbReference type="InterPro" id="IPR006311">
    <property type="entry name" value="TAT_signal"/>
</dbReference>
<keyword evidence="3" id="KW-0964">Secreted</keyword>
<dbReference type="InterPro" id="IPR005528">
    <property type="entry name" value="ChpA-H"/>
</dbReference>
<sequence>MRHTRRNGLVTLMATSGALALAVGAAHADADASGVAADSPGVISGNAVQLPVNVPVNVCGNTVNVVGLLNPAAGNTCVNKGSKGSSHGAHKDRPGSGHGSGHGGGPGAQGGGNGGGADADAAMVGSPGVISGNGVQLPVDLPVNVSGNSVTVVGLLNPTFGNTSVNNGAKPPQVVTPPKPQEPTTPPKGDKPVVPPAPEHEPAPAAPAPAPAAEGPSLALTGAGDLVGLAAPAAGMLLAGALLYRRFRPAAGRA</sequence>
<evidence type="ECO:0000256" key="3">
    <source>
        <dbReference type="ARBA" id="ARBA00022525"/>
    </source>
</evidence>
<dbReference type="PROSITE" id="PS51884">
    <property type="entry name" value="CHAPLIN"/>
    <property type="match status" value="2"/>
</dbReference>
<dbReference type="GO" id="GO:0007155">
    <property type="term" value="P:cell adhesion"/>
    <property type="evidence" value="ECO:0007669"/>
    <property type="project" value="UniProtKB-KW"/>
</dbReference>
<keyword evidence="9" id="KW-1133">Transmembrane helix</keyword>
<feature type="region of interest" description="Disordered" evidence="8">
    <location>
        <begin position="80"/>
        <end position="120"/>
    </location>
</feature>
<accession>A0A124EBS9</accession>
<feature type="signal peptide" evidence="10">
    <location>
        <begin position="1"/>
        <end position="28"/>
    </location>
</feature>
<feature type="domain" description="Chaplin" evidence="11">
    <location>
        <begin position="126"/>
        <end position="166"/>
    </location>
</feature>
<feature type="domain" description="Chaplin" evidence="11">
    <location>
        <begin position="39"/>
        <end position="79"/>
    </location>
</feature>
<keyword evidence="9" id="KW-0812">Transmembrane</keyword>
<feature type="compositionally biased region" description="Pro residues" evidence="8">
    <location>
        <begin position="174"/>
        <end position="186"/>
    </location>
</feature>
<dbReference type="AlphaFoldDB" id="A0A124EBS9"/>
<comment type="subcellular location">
    <subcellularLocation>
        <location evidence="1">Secreted</location>
        <location evidence="1">Cell wall</location>
    </subcellularLocation>
</comment>
<keyword evidence="4 10" id="KW-0732">Signal</keyword>
<dbReference type="Proteomes" id="UP000054011">
    <property type="component" value="Unassembled WGS sequence"/>
</dbReference>
<evidence type="ECO:0000259" key="11">
    <source>
        <dbReference type="PROSITE" id="PS51884"/>
    </source>
</evidence>
<feature type="compositionally biased region" description="Gly residues" evidence="8">
    <location>
        <begin position="96"/>
        <end position="117"/>
    </location>
</feature>
<feature type="transmembrane region" description="Helical" evidence="9">
    <location>
        <begin position="226"/>
        <end position="244"/>
    </location>
</feature>
<evidence type="ECO:0000313" key="13">
    <source>
        <dbReference type="Proteomes" id="UP000054011"/>
    </source>
</evidence>
<feature type="region of interest" description="Disordered" evidence="8">
    <location>
        <begin position="161"/>
        <end position="217"/>
    </location>
</feature>
<evidence type="ECO:0000256" key="6">
    <source>
        <dbReference type="ARBA" id="ARBA00023087"/>
    </source>
</evidence>